<keyword evidence="2" id="KW-1185">Reference proteome</keyword>
<proteinExistence type="predicted"/>
<dbReference type="EMBL" id="BTGU01000016">
    <property type="protein sequence ID" value="GMN43270.1"/>
    <property type="molecule type" value="Genomic_DNA"/>
</dbReference>
<organism evidence="1 2">
    <name type="scientific">Ficus carica</name>
    <name type="common">Common fig</name>
    <dbReference type="NCBI Taxonomy" id="3494"/>
    <lineage>
        <taxon>Eukaryota</taxon>
        <taxon>Viridiplantae</taxon>
        <taxon>Streptophyta</taxon>
        <taxon>Embryophyta</taxon>
        <taxon>Tracheophyta</taxon>
        <taxon>Spermatophyta</taxon>
        <taxon>Magnoliopsida</taxon>
        <taxon>eudicotyledons</taxon>
        <taxon>Gunneridae</taxon>
        <taxon>Pentapetalae</taxon>
        <taxon>rosids</taxon>
        <taxon>fabids</taxon>
        <taxon>Rosales</taxon>
        <taxon>Moraceae</taxon>
        <taxon>Ficeae</taxon>
        <taxon>Ficus</taxon>
    </lineage>
</organism>
<dbReference type="AlphaFoldDB" id="A0AA88D3R3"/>
<name>A0AA88D3R3_FICCA</name>
<evidence type="ECO:0000313" key="2">
    <source>
        <dbReference type="Proteomes" id="UP001187192"/>
    </source>
</evidence>
<comment type="caution">
    <text evidence="1">The sequence shown here is derived from an EMBL/GenBank/DDBJ whole genome shotgun (WGS) entry which is preliminary data.</text>
</comment>
<reference evidence="1" key="1">
    <citation type="submission" date="2023-07" db="EMBL/GenBank/DDBJ databases">
        <title>draft genome sequence of fig (Ficus carica).</title>
        <authorList>
            <person name="Takahashi T."/>
            <person name="Nishimura K."/>
        </authorList>
    </citation>
    <scope>NUCLEOTIDE SEQUENCE</scope>
</reference>
<evidence type="ECO:0000313" key="1">
    <source>
        <dbReference type="EMBL" id="GMN43270.1"/>
    </source>
</evidence>
<dbReference type="Proteomes" id="UP001187192">
    <property type="component" value="Unassembled WGS sequence"/>
</dbReference>
<sequence length="45" mass="5172">MAWVGLGIPTSWRRTRVSGLGDGEDKWIGRLEKEIEKRTCECTYS</sequence>
<accession>A0AA88D3R3</accession>
<gene>
    <name evidence="1" type="ORF">TIFTF001_012481</name>
</gene>
<protein>
    <submittedName>
        <fullName evidence="1">Uncharacterized protein</fullName>
    </submittedName>
</protein>